<comment type="caution">
    <text evidence="6">The sequence shown here is derived from an EMBL/GenBank/DDBJ whole genome shotgun (WGS) entry which is preliminary data.</text>
</comment>
<proteinExistence type="inferred from homology"/>
<dbReference type="InterPro" id="IPR014729">
    <property type="entry name" value="Rossmann-like_a/b/a_fold"/>
</dbReference>
<dbReference type="Proteomes" id="UP001250214">
    <property type="component" value="Unassembled WGS sequence"/>
</dbReference>
<evidence type="ECO:0000313" key="7">
    <source>
        <dbReference type="Proteomes" id="UP001250214"/>
    </source>
</evidence>
<evidence type="ECO:0000256" key="4">
    <source>
        <dbReference type="ARBA" id="ARBA00025649"/>
    </source>
</evidence>
<sequence>MLVTLVESAQEGLAAGSANALAHARELADVLGTHVEAATFAGAPEVRDGLAGYGVSRLHVVEHGECVEYSPECWGEALAQLLDDTRPDGVLAAATDRGNEVLAQAAARIGLPLATNCLNVAPATGAAEGDPAWALTRQRGGGVLLEDAELSAPTKLVTVLAGTVEPSAGEAVPEVDVRTFVPQLDTDPARSRIVDRTAREAGVSLATAAVVVSGGRGVGSAEGFDMIEELAELLGGAVGCSRVATNDGWRPHSDQVGLTGTKIAPELYIACGISGATQHWVGCRDARRILAINTDPQAPMMTRATYAVTGDVHEVVPAIIAEIRRRTE</sequence>
<dbReference type="InterPro" id="IPR001308">
    <property type="entry name" value="ETF_a/FixB"/>
</dbReference>
<gene>
    <name evidence="6" type="ORF">RIF23_19000</name>
</gene>
<accession>A0ABU2HAN4</accession>
<dbReference type="InterPro" id="IPR014730">
    <property type="entry name" value="ETF_a/b_N"/>
</dbReference>
<dbReference type="SUPFAM" id="SSF52467">
    <property type="entry name" value="DHS-like NAD/FAD-binding domain"/>
    <property type="match status" value="1"/>
</dbReference>
<comment type="function">
    <text evidence="4">The electron transfer flavoprotein serves as a specific electron acceptor for other dehydrogenases. It transfers the electrons to the main respiratory chain via ETF-ubiquinone oxidoreductase (ETF dehydrogenase).</text>
</comment>
<dbReference type="PANTHER" id="PTHR43153:SF1">
    <property type="entry name" value="ELECTRON TRANSFER FLAVOPROTEIN SUBUNIT ALPHA, MITOCHONDRIAL"/>
    <property type="match status" value="1"/>
</dbReference>
<dbReference type="Gene3D" id="3.40.50.620">
    <property type="entry name" value="HUPs"/>
    <property type="match status" value="1"/>
</dbReference>
<protein>
    <submittedName>
        <fullName evidence="6">Electron transfer flavoprotein subunit alpha/FixB family protein</fullName>
    </submittedName>
</protein>
<comment type="subunit">
    <text evidence="3">Heterodimer of an alpha and a beta subunit.</text>
</comment>
<evidence type="ECO:0000256" key="3">
    <source>
        <dbReference type="ARBA" id="ARBA00011355"/>
    </source>
</evidence>
<dbReference type="InterPro" id="IPR014731">
    <property type="entry name" value="ETF_asu_C"/>
</dbReference>
<dbReference type="Pfam" id="PF01012">
    <property type="entry name" value="ETF"/>
    <property type="match status" value="1"/>
</dbReference>
<organism evidence="6 7">
    <name type="scientific">Lipingzhangella rawalii</name>
    <dbReference type="NCBI Taxonomy" id="2055835"/>
    <lineage>
        <taxon>Bacteria</taxon>
        <taxon>Bacillati</taxon>
        <taxon>Actinomycetota</taxon>
        <taxon>Actinomycetes</taxon>
        <taxon>Streptosporangiales</taxon>
        <taxon>Nocardiopsidaceae</taxon>
        <taxon>Lipingzhangella</taxon>
    </lineage>
</organism>
<keyword evidence="7" id="KW-1185">Reference proteome</keyword>
<feature type="domain" description="Electron transfer flavoprotein alpha/beta-subunit N-terminal" evidence="5">
    <location>
        <begin position="2"/>
        <end position="196"/>
    </location>
</feature>
<dbReference type="PIRSF" id="PIRSF000089">
    <property type="entry name" value="Electra_flavoP_a"/>
    <property type="match status" value="1"/>
</dbReference>
<evidence type="ECO:0000313" key="6">
    <source>
        <dbReference type="EMBL" id="MDS1272380.1"/>
    </source>
</evidence>
<comment type="similarity">
    <text evidence="2">Belongs to the ETF alpha-subunit/FixB family.</text>
</comment>
<dbReference type="InterPro" id="IPR029035">
    <property type="entry name" value="DHS-like_NAD/FAD-binding_dom"/>
</dbReference>
<evidence type="ECO:0000256" key="2">
    <source>
        <dbReference type="ARBA" id="ARBA00005817"/>
    </source>
</evidence>
<evidence type="ECO:0000259" key="5">
    <source>
        <dbReference type="SMART" id="SM00893"/>
    </source>
</evidence>
<dbReference type="Pfam" id="PF00766">
    <property type="entry name" value="ETF_alpha"/>
    <property type="match status" value="1"/>
</dbReference>
<name>A0ABU2HAN4_9ACTN</name>
<dbReference type="RefSeq" id="WP_310913947.1">
    <property type="nucleotide sequence ID" value="NZ_JAVLVT010000010.1"/>
</dbReference>
<dbReference type="EMBL" id="JAVLVT010000010">
    <property type="protein sequence ID" value="MDS1272380.1"/>
    <property type="molecule type" value="Genomic_DNA"/>
</dbReference>
<dbReference type="SUPFAM" id="SSF52402">
    <property type="entry name" value="Adenine nucleotide alpha hydrolases-like"/>
    <property type="match status" value="1"/>
</dbReference>
<reference evidence="7" key="1">
    <citation type="submission" date="2023-07" db="EMBL/GenBank/DDBJ databases">
        <title>Novel species in the genus Lipingzhangella isolated from Sambhar Salt Lake.</title>
        <authorList>
            <person name="Jiya N."/>
            <person name="Kajale S."/>
            <person name="Sharma A."/>
        </authorList>
    </citation>
    <scope>NUCLEOTIDE SEQUENCE [LARGE SCALE GENOMIC DNA]</scope>
    <source>
        <strain evidence="7">LS1_29</strain>
    </source>
</reference>
<dbReference type="Gene3D" id="3.40.50.1220">
    <property type="entry name" value="TPP-binding domain"/>
    <property type="match status" value="1"/>
</dbReference>
<comment type="cofactor">
    <cofactor evidence="1">
        <name>FAD</name>
        <dbReference type="ChEBI" id="CHEBI:57692"/>
    </cofactor>
</comment>
<dbReference type="SMART" id="SM00893">
    <property type="entry name" value="ETF"/>
    <property type="match status" value="1"/>
</dbReference>
<dbReference type="PANTHER" id="PTHR43153">
    <property type="entry name" value="ELECTRON TRANSFER FLAVOPROTEIN ALPHA"/>
    <property type="match status" value="1"/>
</dbReference>
<evidence type="ECO:0000256" key="1">
    <source>
        <dbReference type="ARBA" id="ARBA00001974"/>
    </source>
</evidence>